<dbReference type="CDD" id="cd03801">
    <property type="entry name" value="GT4_PimA-like"/>
    <property type="match status" value="1"/>
</dbReference>
<dbReference type="Pfam" id="PF00534">
    <property type="entry name" value="Glycos_transf_1"/>
    <property type="match status" value="1"/>
</dbReference>
<evidence type="ECO:0000259" key="1">
    <source>
        <dbReference type="Pfam" id="PF00534"/>
    </source>
</evidence>
<dbReference type="SUPFAM" id="SSF53756">
    <property type="entry name" value="UDP-Glycosyltransferase/glycogen phosphorylase"/>
    <property type="match status" value="1"/>
</dbReference>
<gene>
    <name evidence="3" type="ORF">KJ970_06880</name>
</gene>
<sequence>MNILLINKFHYAKGGAERYYLDISRLLREAGHQVGHLSMAHPRNVPATEADAFVEEVDYHKSMGGLGKLKAASRVLYNRESVRRVRELVRARRPHVAHHQNIYHQISLSVVRELARCDVPMVMTLHDYKPVCPAYLLMVGGEICERCRKGRFYHAAMNTCILNSRPASILGSLEAYLHTLWGTYDQIALYLCPSRFLVDKVGEMSQRPIKLRHLPNFLPTDDFKPVYEGDPVVVYAGRLSREKGLPTLIEAARRQNVGRGWKLRILGEGPLRAELEAKVTEWGLEDGIRFEGFCSGEDLKEVIQSASVVVVPSEWYENQPYAILEAFALGKPVIGSSIGGIPELVRADRTGWTFPPGDADGLGMAMREALDHPEQTREMGREARRLVEKDHNPALHMERLLNIYEEVSS</sequence>
<dbReference type="InterPro" id="IPR001296">
    <property type="entry name" value="Glyco_trans_1"/>
</dbReference>
<dbReference type="EMBL" id="JAHJDP010000032">
    <property type="protein sequence ID" value="MBU2690638.1"/>
    <property type="molecule type" value="Genomic_DNA"/>
</dbReference>
<name>A0A948WC65_UNCEI</name>
<feature type="domain" description="Glycosyltransferase subfamily 4-like N-terminal" evidence="2">
    <location>
        <begin position="14"/>
        <end position="130"/>
    </location>
</feature>
<dbReference type="Proteomes" id="UP000777784">
    <property type="component" value="Unassembled WGS sequence"/>
</dbReference>
<feature type="domain" description="Glycosyl transferase family 1" evidence="1">
    <location>
        <begin position="225"/>
        <end position="385"/>
    </location>
</feature>
<evidence type="ECO:0000313" key="3">
    <source>
        <dbReference type="EMBL" id="MBU2690638.1"/>
    </source>
</evidence>
<dbReference type="AlphaFoldDB" id="A0A948WC65"/>
<dbReference type="Pfam" id="PF13579">
    <property type="entry name" value="Glyco_trans_4_4"/>
    <property type="match status" value="1"/>
</dbReference>
<accession>A0A948WC65</accession>
<reference evidence="3" key="1">
    <citation type="submission" date="2021-05" db="EMBL/GenBank/DDBJ databases">
        <title>Energy efficiency and biological interactions define the core microbiome of deep oligotrophic groundwater.</title>
        <authorList>
            <person name="Mehrshad M."/>
            <person name="Lopez-Fernandez M."/>
            <person name="Bell E."/>
            <person name="Bernier-Latmani R."/>
            <person name="Bertilsson S."/>
            <person name="Dopson M."/>
        </authorList>
    </citation>
    <scope>NUCLEOTIDE SEQUENCE</scope>
    <source>
        <strain evidence="3">Modern_marine.mb.64</strain>
    </source>
</reference>
<dbReference type="InterPro" id="IPR028098">
    <property type="entry name" value="Glyco_trans_4-like_N"/>
</dbReference>
<dbReference type="GO" id="GO:0016757">
    <property type="term" value="F:glycosyltransferase activity"/>
    <property type="evidence" value="ECO:0007669"/>
    <property type="project" value="InterPro"/>
</dbReference>
<organism evidence="3 4">
    <name type="scientific">Eiseniibacteriota bacterium</name>
    <dbReference type="NCBI Taxonomy" id="2212470"/>
    <lineage>
        <taxon>Bacteria</taxon>
        <taxon>Candidatus Eiseniibacteriota</taxon>
    </lineage>
</organism>
<evidence type="ECO:0000259" key="2">
    <source>
        <dbReference type="Pfam" id="PF13579"/>
    </source>
</evidence>
<dbReference type="PANTHER" id="PTHR45947">
    <property type="entry name" value="SULFOQUINOVOSYL TRANSFERASE SQD2"/>
    <property type="match status" value="1"/>
</dbReference>
<dbReference type="PANTHER" id="PTHR45947:SF13">
    <property type="entry name" value="TRANSFERASE"/>
    <property type="match status" value="1"/>
</dbReference>
<proteinExistence type="predicted"/>
<evidence type="ECO:0000313" key="4">
    <source>
        <dbReference type="Proteomes" id="UP000777784"/>
    </source>
</evidence>
<protein>
    <submittedName>
        <fullName evidence="3">Glycosyltransferase family 4 protein</fullName>
    </submittedName>
</protein>
<dbReference type="Gene3D" id="3.40.50.2000">
    <property type="entry name" value="Glycogen Phosphorylase B"/>
    <property type="match status" value="2"/>
</dbReference>
<dbReference type="InterPro" id="IPR050194">
    <property type="entry name" value="Glycosyltransferase_grp1"/>
</dbReference>
<comment type="caution">
    <text evidence="3">The sequence shown here is derived from an EMBL/GenBank/DDBJ whole genome shotgun (WGS) entry which is preliminary data.</text>
</comment>